<dbReference type="GO" id="GO:0004725">
    <property type="term" value="F:protein tyrosine phosphatase activity"/>
    <property type="evidence" value="ECO:0007669"/>
    <property type="project" value="UniProtKB-EC"/>
</dbReference>
<dbReference type="EC" id="3.1.3.48" evidence="2"/>
<dbReference type="EMBL" id="JBHSAY010000015">
    <property type="protein sequence ID" value="MFC4134508.1"/>
    <property type="molecule type" value="Genomic_DNA"/>
</dbReference>
<dbReference type="PANTHER" id="PTHR31126">
    <property type="entry name" value="TYROSINE-PROTEIN PHOSPHATASE"/>
    <property type="match status" value="1"/>
</dbReference>
<dbReference type="PROSITE" id="PS00383">
    <property type="entry name" value="TYR_PHOSPHATASE_1"/>
    <property type="match status" value="1"/>
</dbReference>
<evidence type="ECO:0000313" key="3">
    <source>
        <dbReference type="Proteomes" id="UP001595816"/>
    </source>
</evidence>
<comment type="similarity">
    <text evidence="1">Belongs to the protein-tyrosine phosphatase family.</text>
</comment>
<comment type="caution">
    <text evidence="2">The sequence shown here is derived from an EMBL/GenBank/DDBJ whole genome shotgun (WGS) entry which is preliminary data.</text>
</comment>
<accession>A0ABV8LW00</accession>
<evidence type="ECO:0000313" key="2">
    <source>
        <dbReference type="EMBL" id="MFC4134508.1"/>
    </source>
</evidence>
<name>A0ABV8LW00_9ACTN</name>
<dbReference type="Proteomes" id="UP001595816">
    <property type="component" value="Unassembled WGS sequence"/>
</dbReference>
<dbReference type="SUPFAM" id="SSF52799">
    <property type="entry name" value="(Phosphotyrosine protein) phosphatases II"/>
    <property type="match status" value="1"/>
</dbReference>
<dbReference type="Pfam" id="PF13350">
    <property type="entry name" value="Y_phosphatase3"/>
    <property type="match status" value="1"/>
</dbReference>
<dbReference type="InterPro" id="IPR016130">
    <property type="entry name" value="Tyr_Pase_AS"/>
</dbReference>
<sequence>MPLEFIDFPRVFNLRDLGGLTTRDGRAIRPGLLYRSDNLGVLADAALPPADRDRFGTLGVRTIIDLRQPAEIERHGGRAPGWSCSSWHNVPLNNPAWRDEDYSEVDGPAAYLIARYHEAAKTSGTHIARTIGLLADPAAVPAAVHCLGGRDRTGIIIAFVEDLLGVPDETIAADYHFTEQATRRFMTWFRTVRPDAKDLLPYLDVTPPEVILTFLTELRAEYGSVQSYLELHGLTEGQVQALRSIYLT</sequence>
<keyword evidence="3" id="KW-1185">Reference proteome</keyword>
<dbReference type="RefSeq" id="WP_253761343.1">
    <property type="nucleotide sequence ID" value="NZ_JAMZDZ010000001.1"/>
</dbReference>
<reference evidence="3" key="1">
    <citation type="journal article" date="2019" name="Int. J. Syst. Evol. Microbiol.">
        <title>The Global Catalogue of Microorganisms (GCM) 10K type strain sequencing project: providing services to taxonomists for standard genome sequencing and annotation.</title>
        <authorList>
            <consortium name="The Broad Institute Genomics Platform"/>
            <consortium name="The Broad Institute Genome Sequencing Center for Infectious Disease"/>
            <person name="Wu L."/>
            <person name="Ma J."/>
        </authorList>
    </citation>
    <scope>NUCLEOTIDE SEQUENCE [LARGE SCALE GENOMIC DNA]</scope>
    <source>
        <strain evidence="3">CGMCC 4.7289</strain>
    </source>
</reference>
<dbReference type="InterPro" id="IPR029021">
    <property type="entry name" value="Prot-tyrosine_phosphatase-like"/>
</dbReference>
<dbReference type="InterPro" id="IPR026893">
    <property type="entry name" value="Tyr/Ser_Pase_IphP-type"/>
</dbReference>
<protein>
    <submittedName>
        <fullName evidence="2">Tyrosine-protein phosphatase</fullName>
        <ecNumber evidence="2">3.1.3.48</ecNumber>
    </submittedName>
</protein>
<evidence type="ECO:0000256" key="1">
    <source>
        <dbReference type="ARBA" id="ARBA00009580"/>
    </source>
</evidence>
<proteinExistence type="inferred from homology"/>
<dbReference type="Gene3D" id="3.90.190.10">
    <property type="entry name" value="Protein tyrosine phosphatase superfamily"/>
    <property type="match status" value="1"/>
</dbReference>
<organism evidence="2 3">
    <name type="scientific">Hamadaea flava</name>
    <dbReference type="NCBI Taxonomy" id="1742688"/>
    <lineage>
        <taxon>Bacteria</taxon>
        <taxon>Bacillati</taxon>
        <taxon>Actinomycetota</taxon>
        <taxon>Actinomycetes</taxon>
        <taxon>Micromonosporales</taxon>
        <taxon>Micromonosporaceae</taxon>
        <taxon>Hamadaea</taxon>
    </lineage>
</organism>
<dbReference type="PANTHER" id="PTHR31126:SF1">
    <property type="entry name" value="TYROSINE SPECIFIC PROTEIN PHOSPHATASES DOMAIN-CONTAINING PROTEIN"/>
    <property type="match status" value="1"/>
</dbReference>
<keyword evidence="2" id="KW-0378">Hydrolase</keyword>
<gene>
    <name evidence="2" type="ORF">ACFOZ4_28190</name>
</gene>